<dbReference type="AlphaFoldDB" id="A0AAV8Y895"/>
<dbReference type="EMBL" id="JAPWTK010000170">
    <property type="protein sequence ID" value="KAJ8947077.1"/>
    <property type="molecule type" value="Genomic_DNA"/>
</dbReference>
<evidence type="ECO:0000313" key="2">
    <source>
        <dbReference type="Proteomes" id="UP001162162"/>
    </source>
</evidence>
<sequence length="99" mass="10975">MSQPIDLRPVGEMVYLTEIHKTTILQMIGYGDRTRTQGRSCSHISRKISGVAADISRYRVSRVTEITNPLRVHEPKSVNTCRMALKSDVPGVAFSAETG</sequence>
<name>A0AAV8Y895_9CUCU</name>
<evidence type="ECO:0000313" key="1">
    <source>
        <dbReference type="EMBL" id="KAJ8947077.1"/>
    </source>
</evidence>
<dbReference type="Proteomes" id="UP001162162">
    <property type="component" value="Unassembled WGS sequence"/>
</dbReference>
<reference evidence="1" key="1">
    <citation type="journal article" date="2023" name="Insect Mol. Biol.">
        <title>Genome sequencing provides insights into the evolution of gene families encoding plant cell wall-degrading enzymes in longhorned beetles.</title>
        <authorList>
            <person name="Shin N.R."/>
            <person name="Okamura Y."/>
            <person name="Kirsch R."/>
            <person name="Pauchet Y."/>
        </authorList>
    </citation>
    <scope>NUCLEOTIDE SEQUENCE</scope>
    <source>
        <strain evidence="1">AMC_N1</strain>
    </source>
</reference>
<accession>A0AAV8Y895</accession>
<protein>
    <submittedName>
        <fullName evidence="1">Uncharacterized protein</fullName>
    </submittedName>
</protein>
<gene>
    <name evidence="1" type="ORF">NQ318_019972</name>
</gene>
<organism evidence="1 2">
    <name type="scientific">Aromia moschata</name>
    <dbReference type="NCBI Taxonomy" id="1265417"/>
    <lineage>
        <taxon>Eukaryota</taxon>
        <taxon>Metazoa</taxon>
        <taxon>Ecdysozoa</taxon>
        <taxon>Arthropoda</taxon>
        <taxon>Hexapoda</taxon>
        <taxon>Insecta</taxon>
        <taxon>Pterygota</taxon>
        <taxon>Neoptera</taxon>
        <taxon>Endopterygota</taxon>
        <taxon>Coleoptera</taxon>
        <taxon>Polyphaga</taxon>
        <taxon>Cucujiformia</taxon>
        <taxon>Chrysomeloidea</taxon>
        <taxon>Cerambycidae</taxon>
        <taxon>Cerambycinae</taxon>
        <taxon>Callichromatini</taxon>
        <taxon>Aromia</taxon>
    </lineage>
</organism>
<comment type="caution">
    <text evidence="1">The sequence shown here is derived from an EMBL/GenBank/DDBJ whole genome shotgun (WGS) entry which is preliminary data.</text>
</comment>
<proteinExistence type="predicted"/>
<keyword evidence="2" id="KW-1185">Reference proteome</keyword>